<reference evidence="6 7" key="1">
    <citation type="journal article" date="2016" name="Genome Announc.">
        <title>Complete Genome Sequence of Methylobacterium populi P-1M, Isolated from Pink-Pigmented Household Biofilm.</title>
        <authorList>
            <person name="Morohoshi T."/>
            <person name="Ikeda T."/>
        </authorList>
    </citation>
    <scope>NUCLEOTIDE SEQUENCE [LARGE SCALE GENOMIC DNA]</scope>
    <source>
        <strain evidence="6 7">P-1M</strain>
    </source>
</reference>
<dbReference type="Proteomes" id="UP000218288">
    <property type="component" value="Chromosome"/>
</dbReference>
<dbReference type="GO" id="GO:0004888">
    <property type="term" value="F:transmembrane signaling receptor activity"/>
    <property type="evidence" value="ECO:0007669"/>
    <property type="project" value="InterPro"/>
</dbReference>
<dbReference type="InterPro" id="IPR004090">
    <property type="entry name" value="Chemotax_Me-accpt_rcpt"/>
</dbReference>
<evidence type="ECO:0000256" key="4">
    <source>
        <dbReference type="SAM" id="MobiDB-lite"/>
    </source>
</evidence>
<dbReference type="GO" id="GO:0007165">
    <property type="term" value="P:signal transduction"/>
    <property type="evidence" value="ECO:0007669"/>
    <property type="project" value="UniProtKB-KW"/>
</dbReference>
<dbReference type="Pfam" id="PF00015">
    <property type="entry name" value="MCPsignal"/>
    <property type="match status" value="1"/>
</dbReference>
<dbReference type="EMBL" id="AP014809">
    <property type="protein sequence ID" value="BAU91537.1"/>
    <property type="molecule type" value="Genomic_DNA"/>
</dbReference>
<dbReference type="GO" id="GO:0006935">
    <property type="term" value="P:chemotaxis"/>
    <property type="evidence" value="ECO:0007669"/>
    <property type="project" value="InterPro"/>
</dbReference>
<keyword evidence="1 3" id="KW-0807">Transducer</keyword>
<feature type="domain" description="Methyl-accepting transducer" evidence="5">
    <location>
        <begin position="75"/>
        <end position="311"/>
    </location>
</feature>
<dbReference type="PANTHER" id="PTHR32089">
    <property type="entry name" value="METHYL-ACCEPTING CHEMOTAXIS PROTEIN MCPB"/>
    <property type="match status" value="1"/>
</dbReference>
<dbReference type="OrthoDB" id="4514964at2"/>
<dbReference type="RefSeq" id="WP_096485627.1">
    <property type="nucleotide sequence ID" value="NZ_AP014809.1"/>
</dbReference>
<name>A0A160PEF5_9HYPH</name>
<proteinExistence type="inferred from homology"/>
<evidence type="ECO:0000256" key="3">
    <source>
        <dbReference type="PROSITE-ProRule" id="PRU00284"/>
    </source>
</evidence>
<dbReference type="InterPro" id="IPR004089">
    <property type="entry name" value="MCPsignal_dom"/>
</dbReference>
<dbReference type="PROSITE" id="PS50111">
    <property type="entry name" value="CHEMOTAXIS_TRANSDUC_2"/>
    <property type="match status" value="1"/>
</dbReference>
<dbReference type="GO" id="GO:0016020">
    <property type="term" value="C:membrane"/>
    <property type="evidence" value="ECO:0007669"/>
    <property type="project" value="InterPro"/>
</dbReference>
<evidence type="ECO:0000313" key="7">
    <source>
        <dbReference type="Proteomes" id="UP000218288"/>
    </source>
</evidence>
<comment type="similarity">
    <text evidence="2">Belongs to the methyl-accepting chemotaxis (MCP) protein family.</text>
</comment>
<dbReference type="AlphaFoldDB" id="A0A160PEF5"/>
<evidence type="ECO:0000256" key="1">
    <source>
        <dbReference type="ARBA" id="ARBA00023224"/>
    </source>
</evidence>
<feature type="region of interest" description="Disordered" evidence="4">
    <location>
        <begin position="1"/>
        <end position="23"/>
    </location>
</feature>
<accession>A0A160PEF5</accession>
<sequence>MLSLKLGRSAGSSAPVTSDLPATHPSDEIRLIGALKRLADRAALDASAMPDNAVGAALGDLERAQHHGLRTERSNIAAIAKEASEGAINIGWTTYDVGEVAQATQTIASAIEEMGASIAEVAETSEAAGSSAAQAREAMTACMSDVGNARSAMDSIRDRTHQIDERLQLLQNAIAEIGTMAGTIATISSQTNLLALNATIEAARAGEAGRGFSVVAAEVKSLSGQTARSTEQIRTWLHTLQGEMSQIARAVEESRAAVSTGSSVVDSLGTRVEGAAERIARTSEMNAALAAAITQQSSATAEISSSVQNIATKAAKTRTEIDSITKRLVKAETLAQAALAEAGGLDLYELVRLPADLGLWKRGLATILLGAAPADPATAVLRNRAARQTVQVLAADPARRFAAEAFLKADATAHEEAERMVKAIAQNNWDVGTPAYQAANAAMKDMAKAAAQLIEAK</sequence>
<dbReference type="PANTHER" id="PTHR32089:SF112">
    <property type="entry name" value="LYSOZYME-LIKE PROTEIN-RELATED"/>
    <property type="match status" value="1"/>
</dbReference>
<organism evidence="6 7">
    <name type="scientific">Methylorubrum populi</name>
    <dbReference type="NCBI Taxonomy" id="223967"/>
    <lineage>
        <taxon>Bacteria</taxon>
        <taxon>Pseudomonadati</taxon>
        <taxon>Pseudomonadota</taxon>
        <taxon>Alphaproteobacteria</taxon>
        <taxon>Hyphomicrobiales</taxon>
        <taxon>Methylobacteriaceae</taxon>
        <taxon>Methylorubrum</taxon>
    </lineage>
</organism>
<protein>
    <submittedName>
        <fullName evidence="6">Methyl-accepting chemotaxis sensory transducer</fullName>
    </submittedName>
</protein>
<dbReference type="Gene3D" id="1.10.287.950">
    <property type="entry name" value="Methyl-accepting chemotaxis protein"/>
    <property type="match status" value="1"/>
</dbReference>
<evidence type="ECO:0000259" key="5">
    <source>
        <dbReference type="PROSITE" id="PS50111"/>
    </source>
</evidence>
<gene>
    <name evidence="6" type="ORF">MPPM_2932</name>
</gene>
<dbReference type="PRINTS" id="PR00260">
    <property type="entry name" value="CHEMTRNSDUCR"/>
</dbReference>
<evidence type="ECO:0000313" key="6">
    <source>
        <dbReference type="EMBL" id="BAU91537.1"/>
    </source>
</evidence>
<dbReference type="SMART" id="SM00283">
    <property type="entry name" value="MA"/>
    <property type="match status" value="1"/>
</dbReference>
<dbReference type="SUPFAM" id="SSF58104">
    <property type="entry name" value="Methyl-accepting chemotaxis protein (MCP) signaling domain"/>
    <property type="match status" value="1"/>
</dbReference>
<evidence type="ECO:0000256" key="2">
    <source>
        <dbReference type="ARBA" id="ARBA00029447"/>
    </source>
</evidence>